<feature type="chain" id="PRO_5045688594" evidence="1">
    <location>
        <begin position="22"/>
        <end position="258"/>
    </location>
</feature>
<protein>
    <submittedName>
        <fullName evidence="2">Uncharacterized protein</fullName>
    </submittedName>
</protein>
<sequence>MNFKAALVLATILSTMSIAQSAELIYKGAAPKIAAVKEMTVDKDMPSYGREEISYYLRAEAGVRTVSEAINLKTQGLQYVRDVYDFEYLTSCPFPNPSEAYKAAVGDFIVRFVGNYVYSAYDFNMLRVLESRVPTVNQAMAVKSTGLKVRMQISDYLQLIPPSVGNPSDAYVKAISNFTAQNISAVLDYYSQIYLIVEAEKFTTTVGDAMMVKNAGLVSVHNRQELFQLAAYSVPNPSAAYQQAVNNFIRDNLNRYPY</sequence>
<accession>A0ABU5VQL2</accession>
<dbReference type="RefSeq" id="WP_323574818.1">
    <property type="nucleotide sequence ID" value="NZ_JAYGJQ010000001.1"/>
</dbReference>
<proteinExistence type="predicted"/>
<gene>
    <name evidence="2" type="ORF">SHI21_03890</name>
</gene>
<keyword evidence="3" id="KW-1185">Reference proteome</keyword>
<feature type="signal peptide" evidence="1">
    <location>
        <begin position="1"/>
        <end position="21"/>
    </location>
</feature>
<evidence type="ECO:0000256" key="1">
    <source>
        <dbReference type="SAM" id="SignalP"/>
    </source>
</evidence>
<organism evidence="2 3">
    <name type="scientific">Bacteriovorax antarcticus</name>
    <dbReference type="NCBI Taxonomy" id="3088717"/>
    <lineage>
        <taxon>Bacteria</taxon>
        <taxon>Pseudomonadati</taxon>
        <taxon>Bdellovibrionota</taxon>
        <taxon>Bacteriovoracia</taxon>
        <taxon>Bacteriovoracales</taxon>
        <taxon>Bacteriovoracaceae</taxon>
        <taxon>Bacteriovorax</taxon>
    </lineage>
</organism>
<evidence type="ECO:0000313" key="3">
    <source>
        <dbReference type="Proteomes" id="UP001302274"/>
    </source>
</evidence>
<dbReference type="EMBL" id="JAYGJQ010000001">
    <property type="protein sequence ID" value="MEA9355324.1"/>
    <property type="molecule type" value="Genomic_DNA"/>
</dbReference>
<dbReference type="Proteomes" id="UP001302274">
    <property type="component" value="Unassembled WGS sequence"/>
</dbReference>
<comment type="caution">
    <text evidence="2">The sequence shown here is derived from an EMBL/GenBank/DDBJ whole genome shotgun (WGS) entry which is preliminary data.</text>
</comment>
<keyword evidence="1" id="KW-0732">Signal</keyword>
<evidence type="ECO:0000313" key="2">
    <source>
        <dbReference type="EMBL" id="MEA9355324.1"/>
    </source>
</evidence>
<reference evidence="2 3" key="1">
    <citation type="submission" date="2023-11" db="EMBL/GenBank/DDBJ databases">
        <title>A Novel Polar Bacteriovorax (B. antarcticus) Isolated from the Biocrust in Antarctica.</title>
        <authorList>
            <person name="Mun W."/>
            <person name="Choi S.Y."/>
            <person name="Mitchell R.J."/>
        </authorList>
    </citation>
    <scope>NUCLEOTIDE SEQUENCE [LARGE SCALE GENOMIC DNA]</scope>
    <source>
        <strain evidence="2 3">PP10</strain>
    </source>
</reference>
<name>A0ABU5VQL2_9BACT</name>